<dbReference type="SMART" id="SM00355">
    <property type="entry name" value="ZnF_C2H2"/>
    <property type="match status" value="4"/>
</dbReference>
<gene>
    <name evidence="4" type="primary">LOC106820063</name>
</gene>
<feature type="compositionally biased region" description="Basic and acidic residues" evidence="1">
    <location>
        <begin position="237"/>
        <end position="248"/>
    </location>
</feature>
<feature type="compositionally biased region" description="Low complexity" evidence="1">
    <location>
        <begin position="163"/>
        <end position="172"/>
    </location>
</feature>
<dbReference type="InterPro" id="IPR013087">
    <property type="entry name" value="Znf_C2H2_type"/>
</dbReference>
<evidence type="ECO:0000313" key="3">
    <source>
        <dbReference type="Proteomes" id="UP000695022"/>
    </source>
</evidence>
<feature type="region of interest" description="Disordered" evidence="1">
    <location>
        <begin position="1"/>
        <end position="23"/>
    </location>
</feature>
<dbReference type="RefSeq" id="XP_014680108.1">
    <property type="nucleotide sequence ID" value="XM_014824622.1"/>
</dbReference>
<organism evidence="3 4">
    <name type="scientific">Priapulus caudatus</name>
    <name type="common">Priapulid worm</name>
    <dbReference type="NCBI Taxonomy" id="37621"/>
    <lineage>
        <taxon>Eukaryota</taxon>
        <taxon>Metazoa</taxon>
        <taxon>Ecdysozoa</taxon>
        <taxon>Scalidophora</taxon>
        <taxon>Priapulida</taxon>
        <taxon>Priapulimorpha</taxon>
        <taxon>Priapulimorphida</taxon>
        <taxon>Priapulidae</taxon>
        <taxon>Priapulus</taxon>
    </lineage>
</organism>
<feature type="compositionally biased region" description="Polar residues" evidence="1">
    <location>
        <begin position="1"/>
        <end position="11"/>
    </location>
</feature>
<protein>
    <submittedName>
        <fullName evidence="4">Uncharacterized protein LOC106820063</fullName>
    </submittedName>
</protein>
<dbReference type="PROSITE" id="PS00028">
    <property type="entry name" value="ZINC_FINGER_C2H2_1"/>
    <property type="match status" value="1"/>
</dbReference>
<feature type="domain" description="C2H2-type" evidence="2">
    <location>
        <begin position="32"/>
        <end position="53"/>
    </location>
</feature>
<dbReference type="Gene3D" id="3.30.160.60">
    <property type="entry name" value="Classic Zinc Finger"/>
    <property type="match status" value="1"/>
</dbReference>
<accession>A0ABM1F6N7</accession>
<name>A0ABM1F6N7_PRICU</name>
<feature type="non-terminal residue" evidence="4">
    <location>
        <position position="454"/>
    </location>
</feature>
<proteinExistence type="predicted"/>
<sequence>MSESVTMSHVTNVPRMTDGPRGSATDVPRYVCDVCGEECTSEADALSHVQAAHIESSLSCPFCELAEVALEELSLHIAHCHPEGAAVSSAGDAALRCPLCGVSDASPTRLQLHVNRAHLDATSPGTSRVYTAPPAAAREGAAEASVKEGAAGASEREGAVVASAREGAAGASARERAARASTREGVAKASSREGVAEASAREGAAEADRHRAVAVAVACPFCGLECENAAQAQDHIHARHADASEDSHALLTPPIAFPPDAGGDTDGGSPTLTRASYDDRDSRMSIAARLRRKYGFARATEGADTASGASKTARVSAVASACDQRTGRDRQEVARLVDDSGCGGGGDFRGSTIAAPLVSAEDERCCTRGLVERLHARIPALLLCSTATHFASTAADRGCACSYRNAQMLLSSVARWPGVAACVFPAAARVPTVAELQREIEAGFAGLSTRPCLR</sequence>
<reference evidence="4" key="1">
    <citation type="submission" date="2025-08" db="UniProtKB">
        <authorList>
            <consortium name="RefSeq"/>
        </authorList>
    </citation>
    <scope>IDENTIFICATION</scope>
</reference>
<feature type="region of interest" description="Disordered" evidence="1">
    <location>
        <begin position="163"/>
        <end position="205"/>
    </location>
</feature>
<dbReference type="Proteomes" id="UP000695022">
    <property type="component" value="Unplaced"/>
</dbReference>
<evidence type="ECO:0000256" key="1">
    <source>
        <dbReference type="SAM" id="MobiDB-lite"/>
    </source>
</evidence>
<feature type="region of interest" description="Disordered" evidence="1">
    <location>
        <begin position="237"/>
        <end position="278"/>
    </location>
</feature>
<dbReference type="GeneID" id="106820063"/>
<keyword evidence="3" id="KW-1185">Reference proteome</keyword>
<evidence type="ECO:0000259" key="2">
    <source>
        <dbReference type="PROSITE" id="PS00028"/>
    </source>
</evidence>
<feature type="compositionally biased region" description="Basic and acidic residues" evidence="1">
    <location>
        <begin position="173"/>
        <end position="205"/>
    </location>
</feature>
<dbReference type="Gene3D" id="3.90.70.130">
    <property type="match status" value="1"/>
</dbReference>
<evidence type="ECO:0000313" key="4">
    <source>
        <dbReference type="RefSeq" id="XP_014680108.1"/>
    </source>
</evidence>